<name>A0A2M8L463_9BACT</name>
<dbReference type="PANTHER" id="PTHR40048:SF1">
    <property type="entry name" value="RHAMNOSYL O-METHYLTRANSFERASE"/>
    <property type="match status" value="1"/>
</dbReference>
<reference evidence="4" key="1">
    <citation type="submission" date="2017-09" db="EMBL/GenBank/DDBJ databases">
        <title>Depth-based differentiation of microbial function through sediment-hosted aquifers and enrichment of novel symbionts in the deep terrestrial subsurface.</title>
        <authorList>
            <person name="Probst A.J."/>
            <person name="Ladd B."/>
            <person name="Jarett J.K."/>
            <person name="Geller-Mcgrath D.E."/>
            <person name="Sieber C.M.K."/>
            <person name="Emerson J.B."/>
            <person name="Anantharaman K."/>
            <person name="Thomas B.C."/>
            <person name="Malmstrom R."/>
            <person name="Stieglmeier M."/>
            <person name="Klingl A."/>
            <person name="Woyke T."/>
            <person name="Ryan C.M."/>
            <person name="Banfield J.F."/>
        </authorList>
    </citation>
    <scope>NUCLEOTIDE SEQUENCE [LARGE SCALE GENOMIC DNA]</scope>
</reference>
<dbReference type="EMBL" id="PFEK01000018">
    <property type="protein sequence ID" value="PJE67692.1"/>
    <property type="molecule type" value="Genomic_DNA"/>
</dbReference>
<gene>
    <name evidence="3" type="ORF">COU95_00980</name>
</gene>
<dbReference type="GO" id="GO:0008610">
    <property type="term" value="P:lipid biosynthetic process"/>
    <property type="evidence" value="ECO:0007669"/>
    <property type="project" value="InterPro"/>
</dbReference>
<dbReference type="InterPro" id="IPR029063">
    <property type="entry name" value="SAM-dependent_MTases_sf"/>
</dbReference>
<dbReference type="Proteomes" id="UP000231474">
    <property type="component" value="Unassembled WGS sequence"/>
</dbReference>
<dbReference type="GO" id="GO:0008168">
    <property type="term" value="F:methyltransferase activity"/>
    <property type="evidence" value="ECO:0007669"/>
    <property type="project" value="UniProtKB-KW"/>
</dbReference>
<dbReference type="GO" id="GO:0071770">
    <property type="term" value="P:DIM/DIP cell wall layer assembly"/>
    <property type="evidence" value="ECO:0007669"/>
    <property type="project" value="TreeGrafter"/>
</dbReference>
<keyword evidence="2" id="KW-0808">Transferase</keyword>
<dbReference type="InterPro" id="IPR007072">
    <property type="entry name" value="RNMT_CmcI"/>
</dbReference>
<protein>
    <submittedName>
        <fullName evidence="3">Cephalosporin hydroxylase</fullName>
    </submittedName>
</protein>
<dbReference type="Gene3D" id="3.40.50.150">
    <property type="entry name" value="Vaccinia Virus protein VP39"/>
    <property type="match status" value="1"/>
</dbReference>
<keyword evidence="1" id="KW-0489">Methyltransferase</keyword>
<evidence type="ECO:0000256" key="1">
    <source>
        <dbReference type="ARBA" id="ARBA00022603"/>
    </source>
</evidence>
<dbReference type="Pfam" id="PF04989">
    <property type="entry name" value="RMNT_CmcI"/>
    <property type="match status" value="1"/>
</dbReference>
<proteinExistence type="predicted"/>
<organism evidence="3 4">
    <name type="scientific">Candidatus Shapirobacteria bacterium CG10_big_fil_rev_8_21_14_0_10_40_9</name>
    <dbReference type="NCBI Taxonomy" id="1974888"/>
    <lineage>
        <taxon>Bacteria</taxon>
        <taxon>Candidatus Shapironibacteriota</taxon>
    </lineage>
</organism>
<dbReference type="GO" id="GO:0032259">
    <property type="term" value="P:methylation"/>
    <property type="evidence" value="ECO:0007669"/>
    <property type="project" value="UniProtKB-KW"/>
</dbReference>
<dbReference type="PANTHER" id="PTHR40048">
    <property type="entry name" value="RHAMNOSYL O-METHYLTRANSFERASE"/>
    <property type="match status" value="1"/>
</dbReference>
<dbReference type="SUPFAM" id="SSF53335">
    <property type="entry name" value="S-adenosyl-L-methionine-dependent methyltransferases"/>
    <property type="match status" value="1"/>
</dbReference>
<evidence type="ECO:0000313" key="4">
    <source>
        <dbReference type="Proteomes" id="UP000231474"/>
    </source>
</evidence>
<sequence>MKKNPLKQFQIEAIERTKSYQNNKALQDARQKFFEELNKAKYAYNFFWLGVPILQIPQDLHALQEIIWKVKPDLIIETGIAHGGSIIFSASMLALLEVCGEIEEGDVIGIDIDIRPYNKKAILAHPLSKKITMFEGSSVDKGIIRKVIKFAKSKKKVLVCLDSNHTHNHVLAELRAYAPLVSIGSYCIVGDTGIEDLPAGTTSDRPWGKGNNPKTAVWTFLKENDNFRIDKMIESKIILTGSSDGYLKRIK</sequence>
<evidence type="ECO:0000313" key="3">
    <source>
        <dbReference type="EMBL" id="PJE67692.1"/>
    </source>
</evidence>
<comment type="caution">
    <text evidence="3">The sequence shown here is derived from an EMBL/GenBank/DDBJ whole genome shotgun (WGS) entry which is preliminary data.</text>
</comment>
<accession>A0A2M8L463</accession>
<evidence type="ECO:0000256" key="2">
    <source>
        <dbReference type="ARBA" id="ARBA00022679"/>
    </source>
</evidence>
<dbReference type="GO" id="GO:0005886">
    <property type="term" value="C:plasma membrane"/>
    <property type="evidence" value="ECO:0007669"/>
    <property type="project" value="TreeGrafter"/>
</dbReference>
<dbReference type="AlphaFoldDB" id="A0A2M8L463"/>